<dbReference type="InterPro" id="IPR038727">
    <property type="entry name" value="NadR/Ttd14_AAA_dom"/>
</dbReference>
<name>A0ABU3CZ64_9FLAO</name>
<feature type="domain" description="NadR/Ttd14 AAA" evidence="1">
    <location>
        <begin position="14"/>
        <end position="173"/>
    </location>
</feature>
<reference evidence="2 3" key="1">
    <citation type="submission" date="2023-09" db="EMBL/GenBank/DDBJ databases">
        <authorList>
            <person name="Rey-Velasco X."/>
        </authorList>
    </citation>
    <scope>NUCLEOTIDE SEQUENCE [LARGE SCALE GENOMIC DNA]</scope>
    <source>
        <strain evidence="2 3">F297</strain>
    </source>
</reference>
<dbReference type="GO" id="GO:0005524">
    <property type="term" value="F:ATP binding"/>
    <property type="evidence" value="ECO:0007669"/>
    <property type="project" value="UniProtKB-KW"/>
</dbReference>
<dbReference type="PANTHER" id="PTHR37512:SF1">
    <property type="entry name" value="NADR_TTD14 AAA DOMAIN-CONTAINING PROTEIN"/>
    <property type="match status" value="1"/>
</dbReference>
<dbReference type="EMBL" id="JAVRHP010000151">
    <property type="protein sequence ID" value="MDT0651663.1"/>
    <property type="molecule type" value="Genomic_DNA"/>
</dbReference>
<evidence type="ECO:0000313" key="3">
    <source>
        <dbReference type="Proteomes" id="UP001248819"/>
    </source>
</evidence>
<evidence type="ECO:0000313" key="2">
    <source>
        <dbReference type="EMBL" id="MDT0651663.1"/>
    </source>
</evidence>
<proteinExistence type="predicted"/>
<protein>
    <submittedName>
        <fullName evidence="2">ATP-binding protein</fullName>
    </submittedName>
</protein>
<dbReference type="SUPFAM" id="SSF52540">
    <property type="entry name" value="P-loop containing nucleoside triphosphate hydrolases"/>
    <property type="match status" value="1"/>
</dbReference>
<organism evidence="2 3">
    <name type="scientific">Autumnicola edwardsiae</name>
    <dbReference type="NCBI Taxonomy" id="3075594"/>
    <lineage>
        <taxon>Bacteria</taxon>
        <taxon>Pseudomonadati</taxon>
        <taxon>Bacteroidota</taxon>
        <taxon>Flavobacteriia</taxon>
        <taxon>Flavobacteriales</taxon>
        <taxon>Flavobacteriaceae</taxon>
        <taxon>Autumnicola</taxon>
    </lineage>
</organism>
<accession>A0ABU3CZ64</accession>
<keyword evidence="3" id="KW-1185">Reference proteome</keyword>
<dbReference type="InterPro" id="IPR027417">
    <property type="entry name" value="P-loop_NTPase"/>
</dbReference>
<keyword evidence="2" id="KW-0067">ATP-binding</keyword>
<sequence length="220" mass="25646">MEERLAQRPSSCIKIVLFGPESTGKTTLASQLAAHYNVLWVKEYMREYLQKKWDEEKSICEPEDLLPIAEGQMKRENGLAAIAGKLLICDTNLLELKVYSEAYYSGFCPPLLLKHALNNHYHLYFLTYIDVEWTPDDLRDKPDDRVGMFQRFKAALKQNNKPFVVLKGNQEERFKTAVSIIDNQLKKYKVKLSEKDKVQIKEKGIREQEVEDQIEIFKRG</sequence>
<dbReference type="PANTHER" id="PTHR37512">
    <property type="entry name" value="TRIFUNCTIONAL NAD BIOSYNTHESIS/REGULATOR PROTEIN NADR"/>
    <property type="match status" value="1"/>
</dbReference>
<dbReference type="Proteomes" id="UP001248819">
    <property type="component" value="Unassembled WGS sequence"/>
</dbReference>
<dbReference type="InterPro" id="IPR052735">
    <property type="entry name" value="NAD_biosynth-regulator"/>
</dbReference>
<keyword evidence="2" id="KW-0547">Nucleotide-binding</keyword>
<comment type="caution">
    <text evidence="2">The sequence shown here is derived from an EMBL/GenBank/DDBJ whole genome shotgun (WGS) entry which is preliminary data.</text>
</comment>
<dbReference type="Gene3D" id="3.40.50.300">
    <property type="entry name" value="P-loop containing nucleotide triphosphate hydrolases"/>
    <property type="match status" value="1"/>
</dbReference>
<feature type="non-terminal residue" evidence="2">
    <location>
        <position position="220"/>
    </location>
</feature>
<dbReference type="Pfam" id="PF13521">
    <property type="entry name" value="AAA_28"/>
    <property type="match status" value="1"/>
</dbReference>
<gene>
    <name evidence="2" type="ORF">RM529_16035</name>
</gene>
<dbReference type="RefSeq" id="WP_311485757.1">
    <property type="nucleotide sequence ID" value="NZ_JAVRHP010000151.1"/>
</dbReference>
<evidence type="ECO:0000259" key="1">
    <source>
        <dbReference type="Pfam" id="PF13521"/>
    </source>
</evidence>